<accession>A0ABV4UCB2</accession>
<evidence type="ECO:0000313" key="1">
    <source>
        <dbReference type="EMBL" id="MFA9949255.1"/>
    </source>
</evidence>
<reference evidence="2" key="1">
    <citation type="submission" date="2024-06" db="EMBL/GenBank/DDBJ databases">
        <title>Radixoralia hellwigii gen. nov., sp nov., isolated from a root canal in the human oral cavity.</title>
        <authorList>
            <person name="Bartsch S."/>
            <person name="Wittmer A."/>
            <person name="Schulz A.-K."/>
            <person name="Neumann-Schaal M."/>
            <person name="Wolf J."/>
            <person name="Gronow S."/>
            <person name="Tennert C."/>
            <person name="Haecker G."/>
            <person name="Cieplik F."/>
            <person name="Al-Ahmad A."/>
        </authorList>
    </citation>
    <scope>NUCLEOTIDE SEQUENCE [LARGE SCALE GENOMIC DNA]</scope>
    <source>
        <strain evidence="2">Wk13</strain>
    </source>
</reference>
<dbReference type="Gene3D" id="2.30.30.110">
    <property type="match status" value="1"/>
</dbReference>
<dbReference type="PANTHER" id="PTHR33988">
    <property type="entry name" value="ENDORIBONUCLEASE MAZF-RELATED"/>
    <property type="match status" value="1"/>
</dbReference>
<dbReference type="InterPro" id="IPR011067">
    <property type="entry name" value="Plasmid_toxin/cell-grow_inhib"/>
</dbReference>
<dbReference type="SUPFAM" id="SSF50118">
    <property type="entry name" value="Cell growth inhibitor/plasmid maintenance toxic component"/>
    <property type="match status" value="1"/>
</dbReference>
<evidence type="ECO:0000313" key="2">
    <source>
        <dbReference type="Proteomes" id="UP001574673"/>
    </source>
</evidence>
<keyword evidence="2" id="KW-1185">Reference proteome</keyword>
<name>A0ABV4UCB2_9RHOO</name>
<dbReference type="PANTHER" id="PTHR33988:SF3">
    <property type="entry name" value="ENDORIBONUCLEASE TOXIN CHPB-RELATED"/>
    <property type="match status" value="1"/>
</dbReference>
<protein>
    <submittedName>
        <fullName evidence="1">Type II toxin-antitoxin system ChpB family toxin</fullName>
    </submittedName>
</protein>
<dbReference type="Proteomes" id="UP001574673">
    <property type="component" value="Unassembled WGS sequence"/>
</dbReference>
<dbReference type="NCBIfam" id="NF007320">
    <property type="entry name" value="PRK09812.1"/>
    <property type="match status" value="1"/>
</dbReference>
<dbReference type="RefSeq" id="WP_418890400.1">
    <property type="nucleotide sequence ID" value="NZ_JBEUWX010000002.1"/>
</dbReference>
<dbReference type="EMBL" id="JBEUWX010000002">
    <property type="protein sequence ID" value="MFA9949255.1"/>
    <property type="molecule type" value="Genomic_DNA"/>
</dbReference>
<dbReference type="Pfam" id="PF02452">
    <property type="entry name" value="PemK_toxin"/>
    <property type="match status" value="1"/>
</dbReference>
<gene>
    <name evidence="1" type="ORF">ABCS64_02740</name>
</gene>
<proteinExistence type="predicted"/>
<organism evidence="1 2">
    <name type="scientific">Dentiradicibacter hellwigii</name>
    <dbReference type="NCBI Taxonomy" id="3149053"/>
    <lineage>
        <taxon>Bacteria</taxon>
        <taxon>Pseudomonadati</taxon>
        <taxon>Pseudomonadota</taxon>
        <taxon>Betaproteobacteria</taxon>
        <taxon>Rhodocyclales</taxon>
        <taxon>Rhodocyclaceae</taxon>
        <taxon>Dentiradicibacter</taxon>
    </lineage>
</organism>
<sequence length="117" mass="12672">MAAARFERGDIVRVNLEPVTGREMRGEAHPALILTTRSFNQLGDVLVAPITQGADYSRYAGFAVSLTGTGCKTQGAALVNKVRMLDLAARQAKFVERVPQFVIDDALGRLLALLEVD</sequence>
<dbReference type="InterPro" id="IPR003477">
    <property type="entry name" value="PemK-like"/>
</dbReference>
<comment type="caution">
    <text evidence="1">The sequence shown here is derived from an EMBL/GenBank/DDBJ whole genome shotgun (WGS) entry which is preliminary data.</text>
</comment>